<protein>
    <submittedName>
        <fullName evidence="2">Uncharacterized protein</fullName>
    </submittedName>
</protein>
<comment type="caution">
    <text evidence="2">The sequence shown here is derived from an EMBL/GenBank/DDBJ whole genome shotgun (WGS) entry which is preliminary data.</text>
</comment>
<dbReference type="EMBL" id="MU859165">
    <property type="protein sequence ID" value="KAK3950811.1"/>
    <property type="molecule type" value="Genomic_DNA"/>
</dbReference>
<proteinExistence type="predicted"/>
<evidence type="ECO:0000313" key="2">
    <source>
        <dbReference type="EMBL" id="KAK3950811.1"/>
    </source>
</evidence>
<gene>
    <name evidence="2" type="ORF">QBC32DRAFT_190382</name>
</gene>
<organism evidence="2 3">
    <name type="scientific">Pseudoneurospora amorphoporcata</name>
    <dbReference type="NCBI Taxonomy" id="241081"/>
    <lineage>
        <taxon>Eukaryota</taxon>
        <taxon>Fungi</taxon>
        <taxon>Dikarya</taxon>
        <taxon>Ascomycota</taxon>
        <taxon>Pezizomycotina</taxon>
        <taxon>Sordariomycetes</taxon>
        <taxon>Sordariomycetidae</taxon>
        <taxon>Sordariales</taxon>
        <taxon>Sordariaceae</taxon>
        <taxon>Pseudoneurospora</taxon>
    </lineage>
</organism>
<sequence>MCTHHIARTLCPSCLTIIQTRTSETTCLLANAACLSYDPDDNSVPNPSCPGDGWNNKETRTVGKDLCQKCDLKRQQEEWLAKWKAALRAPGRGEGGEGGQGDDGGRKGQ</sequence>
<dbReference type="AlphaFoldDB" id="A0AAN6SF82"/>
<keyword evidence="3" id="KW-1185">Reference proteome</keyword>
<dbReference type="Proteomes" id="UP001303222">
    <property type="component" value="Unassembled WGS sequence"/>
</dbReference>
<reference evidence="2" key="2">
    <citation type="submission" date="2023-06" db="EMBL/GenBank/DDBJ databases">
        <authorList>
            <consortium name="Lawrence Berkeley National Laboratory"/>
            <person name="Mondo S.J."/>
            <person name="Hensen N."/>
            <person name="Bonometti L."/>
            <person name="Westerberg I."/>
            <person name="Brannstrom I.O."/>
            <person name="Guillou S."/>
            <person name="Cros-Aarteil S."/>
            <person name="Calhoun S."/>
            <person name="Haridas S."/>
            <person name="Kuo A."/>
            <person name="Pangilinan J."/>
            <person name="Riley R."/>
            <person name="Labutti K."/>
            <person name="Andreopoulos B."/>
            <person name="Lipzen A."/>
            <person name="Chen C."/>
            <person name="Yanf M."/>
            <person name="Daum C."/>
            <person name="Ng V."/>
            <person name="Clum A."/>
            <person name="Steindorff A."/>
            <person name="Ohm R."/>
            <person name="Martin F."/>
            <person name="Silar P."/>
            <person name="Natvig D."/>
            <person name="Lalanne C."/>
            <person name="Gautier V."/>
            <person name="Ament-Velasquez S.L."/>
            <person name="Kruys A."/>
            <person name="Hutchinson M.I."/>
            <person name="Powell A.J."/>
            <person name="Barry K."/>
            <person name="Miller A.N."/>
            <person name="Grigoriev I.V."/>
            <person name="Debuchy R."/>
            <person name="Gladieux P."/>
            <person name="Thoren M.H."/>
            <person name="Johannesson H."/>
        </authorList>
    </citation>
    <scope>NUCLEOTIDE SEQUENCE</scope>
    <source>
        <strain evidence="2">CBS 626.80</strain>
    </source>
</reference>
<feature type="compositionally biased region" description="Gly residues" evidence="1">
    <location>
        <begin position="92"/>
        <end position="102"/>
    </location>
</feature>
<feature type="non-terminal residue" evidence="2">
    <location>
        <position position="109"/>
    </location>
</feature>
<reference evidence="2" key="1">
    <citation type="journal article" date="2023" name="Mol. Phylogenet. Evol.">
        <title>Genome-scale phylogeny and comparative genomics of the fungal order Sordariales.</title>
        <authorList>
            <person name="Hensen N."/>
            <person name="Bonometti L."/>
            <person name="Westerberg I."/>
            <person name="Brannstrom I.O."/>
            <person name="Guillou S."/>
            <person name="Cros-Aarteil S."/>
            <person name="Calhoun S."/>
            <person name="Haridas S."/>
            <person name="Kuo A."/>
            <person name="Mondo S."/>
            <person name="Pangilinan J."/>
            <person name="Riley R."/>
            <person name="LaButti K."/>
            <person name="Andreopoulos B."/>
            <person name="Lipzen A."/>
            <person name="Chen C."/>
            <person name="Yan M."/>
            <person name="Daum C."/>
            <person name="Ng V."/>
            <person name="Clum A."/>
            <person name="Steindorff A."/>
            <person name="Ohm R.A."/>
            <person name="Martin F."/>
            <person name="Silar P."/>
            <person name="Natvig D.O."/>
            <person name="Lalanne C."/>
            <person name="Gautier V."/>
            <person name="Ament-Velasquez S.L."/>
            <person name="Kruys A."/>
            <person name="Hutchinson M.I."/>
            <person name="Powell A.J."/>
            <person name="Barry K."/>
            <person name="Miller A.N."/>
            <person name="Grigoriev I.V."/>
            <person name="Debuchy R."/>
            <person name="Gladieux P."/>
            <person name="Hiltunen Thoren M."/>
            <person name="Johannesson H."/>
        </authorList>
    </citation>
    <scope>NUCLEOTIDE SEQUENCE</scope>
    <source>
        <strain evidence="2">CBS 626.80</strain>
    </source>
</reference>
<evidence type="ECO:0000256" key="1">
    <source>
        <dbReference type="SAM" id="MobiDB-lite"/>
    </source>
</evidence>
<feature type="region of interest" description="Disordered" evidence="1">
    <location>
        <begin position="86"/>
        <end position="109"/>
    </location>
</feature>
<name>A0AAN6SF82_9PEZI</name>
<evidence type="ECO:0000313" key="3">
    <source>
        <dbReference type="Proteomes" id="UP001303222"/>
    </source>
</evidence>
<accession>A0AAN6SF82</accession>